<sequence length="237" mass="27382">MDEFFIKKGHAYATAFMYLETGRIIHVCEGRTVEKVCHFFEHLINKGLEGQIQMVCVDMHAGYHSLVKEYLPQAVVIYDLFHVMQHFGQDVLKAAVSSCARSFSQNHQQKLVRGYRRQLRKSSWFILASDSSLLKHADSKTYYEEIIRDNELLFMLQPIADLLRGIWQAENEIEASNRLDGVAGLLDEAQKKFKFPAADKFKRMLTKRAKEIVMACLFKGFGTKRLERATATIKKRI</sequence>
<dbReference type="Proteomes" id="UP000214610">
    <property type="component" value="Unassembled WGS sequence"/>
</dbReference>
<protein>
    <recommendedName>
        <fullName evidence="1">Transposase IS204/IS1001/IS1096/IS1165 DDE domain-containing protein</fullName>
    </recommendedName>
</protein>
<accession>A0A227KRU8</accession>
<evidence type="ECO:0000259" key="1">
    <source>
        <dbReference type="Pfam" id="PF01610"/>
    </source>
</evidence>
<dbReference type="PANTHER" id="PTHR33498">
    <property type="entry name" value="TRANSPOSASE FOR INSERTION SEQUENCE ELEMENT IS1557"/>
    <property type="match status" value="1"/>
</dbReference>
<evidence type="ECO:0000313" key="2">
    <source>
        <dbReference type="EMBL" id="OXE51196.1"/>
    </source>
</evidence>
<dbReference type="Pfam" id="PF01610">
    <property type="entry name" value="DDE_Tnp_ISL3"/>
    <property type="match status" value="1"/>
</dbReference>
<proteinExistence type="predicted"/>
<gene>
    <name evidence="2" type="ORF">ADH67_02570</name>
</gene>
<feature type="domain" description="Transposase IS204/IS1001/IS1096/IS1165 DDE" evidence="1">
    <location>
        <begin position="1"/>
        <end position="215"/>
    </location>
</feature>
<dbReference type="PANTHER" id="PTHR33498:SF1">
    <property type="entry name" value="TRANSPOSASE FOR INSERTION SEQUENCE ELEMENT IS1557"/>
    <property type="match status" value="1"/>
</dbReference>
<name>A0A227KRU8_9BURK</name>
<dbReference type="InterPro" id="IPR047951">
    <property type="entry name" value="Transpos_ISL3"/>
</dbReference>
<reference evidence="3" key="1">
    <citation type="submission" date="2017-05" db="EMBL/GenBank/DDBJ databases">
        <title>Improved OligoMM genomes.</title>
        <authorList>
            <person name="Garzetti D."/>
        </authorList>
    </citation>
    <scope>NUCLEOTIDE SEQUENCE [LARGE SCALE GENOMIC DNA]</scope>
    <source>
        <strain evidence="3">YL45</strain>
    </source>
</reference>
<dbReference type="AlphaFoldDB" id="A0A227KRU8"/>
<evidence type="ECO:0000313" key="3">
    <source>
        <dbReference type="Proteomes" id="UP000214610"/>
    </source>
</evidence>
<organism evidence="2 3">
    <name type="scientific">Turicimonas muris</name>
    <dbReference type="NCBI Taxonomy" id="1796652"/>
    <lineage>
        <taxon>Bacteria</taxon>
        <taxon>Pseudomonadati</taxon>
        <taxon>Pseudomonadota</taxon>
        <taxon>Betaproteobacteria</taxon>
        <taxon>Burkholderiales</taxon>
        <taxon>Sutterellaceae</taxon>
        <taxon>Turicimonas</taxon>
    </lineage>
</organism>
<keyword evidence="3" id="KW-1185">Reference proteome</keyword>
<dbReference type="EMBL" id="NHMP01000001">
    <property type="protein sequence ID" value="OXE51196.1"/>
    <property type="molecule type" value="Genomic_DNA"/>
</dbReference>
<dbReference type="InterPro" id="IPR002560">
    <property type="entry name" value="Transposase_DDE"/>
</dbReference>
<comment type="caution">
    <text evidence="2">The sequence shown here is derived from an EMBL/GenBank/DDBJ whole genome shotgun (WGS) entry which is preliminary data.</text>
</comment>